<evidence type="ECO:0000313" key="7">
    <source>
        <dbReference type="Proteomes" id="UP000001022"/>
    </source>
</evidence>
<dbReference type="STRING" id="233412.HD_1836"/>
<dbReference type="CAZy" id="GT56">
    <property type="family name" value="Glycosyltransferase Family 56"/>
</dbReference>
<keyword evidence="3" id="KW-0328">Glycosyltransferase</keyword>
<reference evidence="7" key="1">
    <citation type="submission" date="2003-06" db="EMBL/GenBank/DDBJ databases">
        <title>The complete genome sequence of Haemophilus ducreyi.</title>
        <authorList>
            <person name="Munson R.S. Jr."/>
            <person name="Ray W.C."/>
            <person name="Mahairas G."/>
            <person name="Sabo P."/>
            <person name="Mungur R."/>
            <person name="Johnson L."/>
            <person name="Nguyen D."/>
            <person name="Wang J."/>
            <person name="Forst C."/>
            <person name="Hood L."/>
        </authorList>
    </citation>
    <scope>NUCLEOTIDE SEQUENCE [LARGE SCALE GENOMIC DNA]</scope>
    <source>
        <strain evidence="7">35000HP / ATCC 700724</strain>
    </source>
</reference>
<keyword evidence="2" id="KW-0997">Cell inner membrane</keyword>
<keyword evidence="5" id="KW-0472">Membrane</keyword>
<dbReference type="GO" id="GO:0008417">
    <property type="term" value="F:fucosyltransferase activity"/>
    <property type="evidence" value="ECO:0007669"/>
    <property type="project" value="InterPro"/>
</dbReference>
<gene>
    <name evidence="6" type="primary">wecF</name>
    <name evidence="6" type="ordered locus">HD_1836</name>
</gene>
<evidence type="ECO:0000256" key="3">
    <source>
        <dbReference type="ARBA" id="ARBA00022676"/>
    </source>
</evidence>
<evidence type="ECO:0000256" key="2">
    <source>
        <dbReference type="ARBA" id="ARBA00022519"/>
    </source>
</evidence>
<dbReference type="GO" id="GO:0009246">
    <property type="term" value="P:enterobacterial common antigen biosynthetic process"/>
    <property type="evidence" value="ECO:0007669"/>
    <property type="project" value="InterPro"/>
</dbReference>
<accession>Q7VKN8</accession>
<evidence type="ECO:0000256" key="1">
    <source>
        <dbReference type="ARBA" id="ARBA00022475"/>
    </source>
</evidence>
<sequence length="365" mass="42415">MRLAMNPIYHLLSSDIPQHNQSVLDFFQSQLLPVLADQQHIFYVVNQTRLQEQYPALKLHCFNSKGAIAKAVLQVAKKEPNAQFILHGQYNVWLWCAILVGKLPAYRCYWHIWGADLYQASTDWRFKLFYPLRRLAQQKFTHIWATRGDLAYVAQHLARQKRDDRLVYFPTKMRSARWLAPPKEHNAATKITILLGNSGDPANQHLTALTHIKQSLSAQSVKIIIPMGYPAHNQRYIQQVKQQAERLFPVNTVQILTEKLSFTDYLALLQQCDLGYFNFTRQQGIGTLCLLIQLGIPCVLHRQNPFTLDMDYEQIPFLYHDQLNVTAIRQTQRQLAKVDKQQIAFFAPNYAKQWISLLTEVSQKQ</sequence>
<dbReference type="KEGG" id="hdu:HD_1836"/>
<name>Q7VKN8_HAEDU</name>
<keyword evidence="7" id="KW-1185">Reference proteome</keyword>
<protein>
    <submittedName>
        <fullName evidence="6">TDP-Fuc4NAc:lipid II Fuc4NAc transferase</fullName>
    </submittedName>
</protein>
<keyword evidence="1" id="KW-1003">Cell membrane</keyword>
<dbReference type="Pfam" id="PF07429">
    <property type="entry name" value="Glyco_transf_56"/>
    <property type="match status" value="1"/>
</dbReference>
<evidence type="ECO:0000256" key="4">
    <source>
        <dbReference type="ARBA" id="ARBA00022679"/>
    </source>
</evidence>
<dbReference type="HOGENOM" id="CLU_066584_0_0_6"/>
<dbReference type="AlphaFoldDB" id="Q7VKN8"/>
<organism evidence="6 7">
    <name type="scientific">Haemophilus ducreyi (strain 35000HP / ATCC 700724)</name>
    <dbReference type="NCBI Taxonomy" id="233412"/>
    <lineage>
        <taxon>Bacteria</taxon>
        <taxon>Pseudomonadati</taxon>
        <taxon>Pseudomonadota</taxon>
        <taxon>Gammaproteobacteria</taxon>
        <taxon>Pasteurellales</taxon>
        <taxon>Pasteurellaceae</taxon>
        <taxon>Haemophilus</taxon>
    </lineage>
</organism>
<keyword evidence="4 6" id="KW-0808">Transferase</keyword>
<proteinExistence type="predicted"/>
<evidence type="ECO:0000313" key="6">
    <source>
        <dbReference type="EMBL" id="AAP96584.1"/>
    </source>
</evidence>
<dbReference type="Proteomes" id="UP000001022">
    <property type="component" value="Chromosome"/>
</dbReference>
<evidence type="ECO:0000256" key="5">
    <source>
        <dbReference type="ARBA" id="ARBA00023136"/>
    </source>
</evidence>
<dbReference type="InterPro" id="IPR009993">
    <property type="entry name" value="WecF"/>
</dbReference>
<dbReference type="eggNOG" id="COG0554">
    <property type="taxonomic scope" value="Bacteria"/>
</dbReference>
<dbReference type="EMBL" id="AE017143">
    <property type="protein sequence ID" value="AAP96584.1"/>
    <property type="molecule type" value="Genomic_DNA"/>
</dbReference>
<dbReference type="NCBIfam" id="NF002755">
    <property type="entry name" value="PRK02797.1-4"/>
    <property type="match status" value="1"/>
</dbReference>